<name>A0A1L9WVB4_ASPA1</name>
<dbReference type="AlphaFoldDB" id="A0A1L9WVB4"/>
<evidence type="ECO:0000313" key="2">
    <source>
        <dbReference type="EMBL" id="OJJ99847.1"/>
    </source>
</evidence>
<organism evidence="2 3">
    <name type="scientific">Aspergillus aculeatus (strain ATCC 16872 / CBS 172.66 / WB 5094)</name>
    <dbReference type="NCBI Taxonomy" id="690307"/>
    <lineage>
        <taxon>Eukaryota</taxon>
        <taxon>Fungi</taxon>
        <taxon>Dikarya</taxon>
        <taxon>Ascomycota</taxon>
        <taxon>Pezizomycotina</taxon>
        <taxon>Eurotiomycetes</taxon>
        <taxon>Eurotiomycetidae</taxon>
        <taxon>Eurotiales</taxon>
        <taxon>Aspergillaceae</taxon>
        <taxon>Aspergillus</taxon>
        <taxon>Aspergillus subgen. Circumdati</taxon>
    </lineage>
</organism>
<dbReference type="OrthoDB" id="5201563at2759"/>
<sequence>MSTTSATTTITTSSTRVGTLSVLSDYELHHSGEATPSPSQESTSSTTSPAQPANWPIDHRRVPAYRPANRELNLSERQAGANRAEFVFIQTMLHGVWLNAVVSRVWHATGGKINDKIFHYEIGGEW</sequence>
<dbReference type="VEuPathDB" id="FungiDB:ASPACDRAFT_119637"/>
<feature type="compositionally biased region" description="Low complexity" evidence="1">
    <location>
        <begin position="33"/>
        <end position="52"/>
    </location>
</feature>
<dbReference type="Proteomes" id="UP000184546">
    <property type="component" value="Unassembled WGS sequence"/>
</dbReference>
<accession>A0A1L9WVB4</accession>
<evidence type="ECO:0000313" key="3">
    <source>
        <dbReference type="Proteomes" id="UP000184546"/>
    </source>
</evidence>
<feature type="region of interest" description="Disordered" evidence="1">
    <location>
        <begin position="27"/>
        <end position="62"/>
    </location>
</feature>
<keyword evidence="3" id="KW-1185">Reference proteome</keyword>
<dbReference type="EMBL" id="KV878977">
    <property type="protein sequence ID" value="OJJ99847.1"/>
    <property type="molecule type" value="Genomic_DNA"/>
</dbReference>
<evidence type="ECO:0000256" key="1">
    <source>
        <dbReference type="SAM" id="MobiDB-lite"/>
    </source>
</evidence>
<proteinExistence type="predicted"/>
<protein>
    <submittedName>
        <fullName evidence="2">Uncharacterized protein</fullName>
    </submittedName>
</protein>
<reference evidence="3" key="1">
    <citation type="journal article" date="2017" name="Genome Biol.">
        <title>Comparative genomics reveals high biological diversity and specific adaptations in the industrially and medically important fungal genus Aspergillus.</title>
        <authorList>
            <person name="de Vries R.P."/>
            <person name="Riley R."/>
            <person name="Wiebenga A."/>
            <person name="Aguilar-Osorio G."/>
            <person name="Amillis S."/>
            <person name="Uchima C.A."/>
            <person name="Anderluh G."/>
            <person name="Asadollahi M."/>
            <person name="Askin M."/>
            <person name="Barry K."/>
            <person name="Battaglia E."/>
            <person name="Bayram O."/>
            <person name="Benocci T."/>
            <person name="Braus-Stromeyer S.A."/>
            <person name="Caldana C."/>
            <person name="Canovas D."/>
            <person name="Cerqueira G.C."/>
            <person name="Chen F."/>
            <person name="Chen W."/>
            <person name="Choi C."/>
            <person name="Clum A."/>
            <person name="Dos Santos R.A."/>
            <person name="Damasio A.R."/>
            <person name="Diallinas G."/>
            <person name="Emri T."/>
            <person name="Fekete E."/>
            <person name="Flipphi M."/>
            <person name="Freyberg S."/>
            <person name="Gallo A."/>
            <person name="Gournas C."/>
            <person name="Habgood R."/>
            <person name="Hainaut M."/>
            <person name="Harispe M.L."/>
            <person name="Henrissat B."/>
            <person name="Hilden K.S."/>
            <person name="Hope R."/>
            <person name="Hossain A."/>
            <person name="Karabika E."/>
            <person name="Karaffa L."/>
            <person name="Karanyi Z."/>
            <person name="Krasevec N."/>
            <person name="Kuo A."/>
            <person name="Kusch H."/>
            <person name="LaButti K."/>
            <person name="Lagendijk E.L."/>
            <person name="Lapidus A."/>
            <person name="Levasseur A."/>
            <person name="Lindquist E."/>
            <person name="Lipzen A."/>
            <person name="Logrieco A.F."/>
            <person name="MacCabe A."/>
            <person name="Maekelae M.R."/>
            <person name="Malavazi I."/>
            <person name="Melin P."/>
            <person name="Meyer V."/>
            <person name="Mielnichuk N."/>
            <person name="Miskei M."/>
            <person name="Molnar A.P."/>
            <person name="Mule G."/>
            <person name="Ngan C.Y."/>
            <person name="Orejas M."/>
            <person name="Orosz E."/>
            <person name="Ouedraogo J.P."/>
            <person name="Overkamp K.M."/>
            <person name="Park H.-S."/>
            <person name="Perrone G."/>
            <person name="Piumi F."/>
            <person name="Punt P.J."/>
            <person name="Ram A.F."/>
            <person name="Ramon A."/>
            <person name="Rauscher S."/>
            <person name="Record E."/>
            <person name="Riano-Pachon D.M."/>
            <person name="Robert V."/>
            <person name="Roehrig J."/>
            <person name="Ruller R."/>
            <person name="Salamov A."/>
            <person name="Salih N.S."/>
            <person name="Samson R.A."/>
            <person name="Sandor E."/>
            <person name="Sanguinetti M."/>
            <person name="Schuetze T."/>
            <person name="Sepcic K."/>
            <person name="Shelest E."/>
            <person name="Sherlock G."/>
            <person name="Sophianopoulou V."/>
            <person name="Squina F.M."/>
            <person name="Sun H."/>
            <person name="Susca A."/>
            <person name="Todd R.B."/>
            <person name="Tsang A."/>
            <person name="Unkles S.E."/>
            <person name="van de Wiele N."/>
            <person name="van Rossen-Uffink D."/>
            <person name="Oliveira J.V."/>
            <person name="Vesth T.C."/>
            <person name="Visser J."/>
            <person name="Yu J.-H."/>
            <person name="Zhou M."/>
            <person name="Andersen M.R."/>
            <person name="Archer D.B."/>
            <person name="Baker S.E."/>
            <person name="Benoit I."/>
            <person name="Brakhage A.A."/>
            <person name="Braus G.H."/>
            <person name="Fischer R."/>
            <person name="Frisvad J.C."/>
            <person name="Goldman G.H."/>
            <person name="Houbraken J."/>
            <person name="Oakley B."/>
            <person name="Pocsi I."/>
            <person name="Scazzocchio C."/>
            <person name="Seiboth B."/>
            <person name="vanKuyk P.A."/>
            <person name="Wortman J."/>
            <person name="Dyer P.S."/>
            <person name="Grigoriev I.V."/>
        </authorList>
    </citation>
    <scope>NUCLEOTIDE SEQUENCE [LARGE SCALE GENOMIC DNA]</scope>
    <source>
        <strain evidence="3">ATCC 16872 / CBS 172.66 / WB 5094</strain>
    </source>
</reference>
<gene>
    <name evidence="2" type="ORF">ASPACDRAFT_119637</name>
</gene>
<dbReference type="RefSeq" id="XP_020056187.1">
    <property type="nucleotide sequence ID" value="XM_020196266.1"/>
</dbReference>
<dbReference type="GeneID" id="30970080"/>
<dbReference type="OMA" id="SLGRVWN"/>